<dbReference type="EMBL" id="FLRE01000185">
    <property type="protein sequence ID" value="SBT46870.1"/>
    <property type="molecule type" value="Genomic_DNA"/>
</dbReference>
<sequence length="108" mass="12059">MDIRAHSGVRGLYRKGYGYSCRSLREEKLGRSAQNPWGITSHSDVGPSSSSSSSSTCVCSSPHKLKMSSFTDFIFFIFAIMLREKFLNRNSSYVFTSSPSAEGKENRE</sequence>
<feature type="region of interest" description="Disordered" evidence="1">
    <location>
        <begin position="34"/>
        <end position="62"/>
    </location>
</feature>
<evidence type="ECO:0000313" key="2">
    <source>
        <dbReference type="EMBL" id="SBT46870.1"/>
    </source>
</evidence>
<protein>
    <submittedName>
        <fullName evidence="2">Uncharacterized protein</fullName>
    </submittedName>
</protein>
<evidence type="ECO:0000256" key="1">
    <source>
        <dbReference type="SAM" id="MobiDB-lite"/>
    </source>
</evidence>
<feature type="compositionally biased region" description="Low complexity" evidence="1">
    <location>
        <begin position="40"/>
        <end position="62"/>
    </location>
</feature>
<accession>A0A1A8ZSL1</accession>
<reference evidence="3" key="1">
    <citation type="submission" date="2016-05" db="EMBL/GenBank/DDBJ databases">
        <authorList>
            <person name="Naeem Raeece"/>
        </authorList>
    </citation>
    <scope>NUCLEOTIDE SEQUENCE [LARGE SCALE GENOMIC DNA]</scope>
</reference>
<proteinExistence type="predicted"/>
<evidence type="ECO:0000313" key="3">
    <source>
        <dbReference type="Proteomes" id="UP000078550"/>
    </source>
</evidence>
<gene>
    <name evidence="2" type="ORF">POVWA2_052860</name>
</gene>
<name>A0A1A8ZSL1_PLAOA</name>
<dbReference type="Proteomes" id="UP000078550">
    <property type="component" value="Unassembled WGS sequence"/>
</dbReference>
<organism evidence="2 3">
    <name type="scientific">Plasmodium ovale wallikeri</name>
    <dbReference type="NCBI Taxonomy" id="864142"/>
    <lineage>
        <taxon>Eukaryota</taxon>
        <taxon>Sar</taxon>
        <taxon>Alveolata</taxon>
        <taxon>Apicomplexa</taxon>
        <taxon>Aconoidasida</taxon>
        <taxon>Haemosporida</taxon>
        <taxon>Plasmodiidae</taxon>
        <taxon>Plasmodium</taxon>
        <taxon>Plasmodium (Plasmodium)</taxon>
    </lineage>
</organism>
<dbReference type="AlphaFoldDB" id="A0A1A8ZSL1"/>